<reference evidence="1" key="1">
    <citation type="submission" date="2023-08" db="EMBL/GenBank/DDBJ databases">
        <title>A de novo genome assembly of Solanum verrucosum Schlechtendal, a Mexican diploid species geographically isolated from the other diploid A-genome species in potato relatives.</title>
        <authorList>
            <person name="Hosaka K."/>
        </authorList>
    </citation>
    <scope>NUCLEOTIDE SEQUENCE</scope>
    <source>
        <tissue evidence="1">Young leaves</tissue>
    </source>
</reference>
<evidence type="ECO:0000313" key="2">
    <source>
        <dbReference type="Proteomes" id="UP001234989"/>
    </source>
</evidence>
<evidence type="ECO:0000313" key="1">
    <source>
        <dbReference type="EMBL" id="WMV33412.1"/>
    </source>
</evidence>
<dbReference type="Gene3D" id="3.30.420.10">
    <property type="entry name" value="Ribonuclease H-like superfamily/Ribonuclease H"/>
    <property type="match status" value="1"/>
</dbReference>
<dbReference type="EMBL" id="CP133617">
    <property type="protein sequence ID" value="WMV33412.1"/>
    <property type="molecule type" value="Genomic_DNA"/>
</dbReference>
<dbReference type="PANTHER" id="PTHR45835:SF91">
    <property type="entry name" value="RETROTRANSPOSON, TY3-GYPSY SUBCLASS-LIKE PROTEIN"/>
    <property type="match status" value="1"/>
</dbReference>
<proteinExistence type="predicted"/>
<dbReference type="AlphaFoldDB" id="A0AAF0TUB1"/>
<evidence type="ECO:0008006" key="3">
    <source>
        <dbReference type="Google" id="ProtNLM"/>
    </source>
</evidence>
<dbReference type="InterPro" id="IPR036397">
    <property type="entry name" value="RNaseH_sf"/>
</dbReference>
<dbReference type="Proteomes" id="UP001234989">
    <property type="component" value="Chromosome 6"/>
</dbReference>
<accession>A0AAF0TUB1</accession>
<dbReference type="SUPFAM" id="SSF53098">
    <property type="entry name" value="Ribonuclease H-like"/>
    <property type="match status" value="1"/>
</dbReference>
<dbReference type="PANTHER" id="PTHR45835">
    <property type="entry name" value="YALI0A06105P"/>
    <property type="match status" value="1"/>
</dbReference>
<dbReference type="GO" id="GO:0003676">
    <property type="term" value="F:nucleic acid binding"/>
    <property type="evidence" value="ECO:0007669"/>
    <property type="project" value="InterPro"/>
</dbReference>
<dbReference type="InterPro" id="IPR012337">
    <property type="entry name" value="RNaseH-like_sf"/>
</dbReference>
<organism evidence="1 2">
    <name type="scientific">Solanum verrucosum</name>
    <dbReference type="NCBI Taxonomy" id="315347"/>
    <lineage>
        <taxon>Eukaryota</taxon>
        <taxon>Viridiplantae</taxon>
        <taxon>Streptophyta</taxon>
        <taxon>Embryophyta</taxon>
        <taxon>Tracheophyta</taxon>
        <taxon>Spermatophyta</taxon>
        <taxon>Magnoliopsida</taxon>
        <taxon>eudicotyledons</taxon>
        <taxon>Gunneridae</taxon>
        <taxon>Pentapetalae</taxon>
        <taxon>asterids</taxon>
        <taxon>lamiids</taxon>
        <taxon>Solanales</taxon>
        <taxon>Solanaceae</taxon>
        <taxon>Solanoideae</taxon>
        <taxon>Solaneae</taxon>
        <taxon>Solanum</taxon>
    </lineage>
</organism>
<protein>
    <recommendedName>
        <fullName evidence="3">Integrase catalytic domain-containing protein</fullName>
    </recommendedName>
</protein>
<keyword evidence="2" id="KW-1185">Reference proteome</keyword>
<sequence length="151" mass="17588">MDSNEGKMVVMNGTESSLVSEVKEKQDRDPILLELKANVHKQKVIAFEQRGDGVLRYQEHQRPDGMAQNIEIPEWKWEMINIDFITERFRFKGELSTAFHPQTDGQVEHTILTLEDMFMASVIDFKGNWDDHLPVIEFAYNNSYHSSIQMV</sequence>
<name>A0AAF0TUB1_SOLVR</name>
<gene>
    <name evidence="1" type="ORF">MTR67_026797</name>
</gene>